<name>A0A377HPF1_GRIHO</name>
<dbReference type="AlphaFoldDB" id="A0A377HPF1"/>
<gene>
    <name evidence="1" type="ORF">NCTC11645_02558</name>
</gene>
<dbReference type="Proteomes" id="UP000254512">
    <property type="component" value="Unassembled WGS sequence"/>
</dbReference>
<organism evidence="1 2">
    <name type="scientific">Grimontia hollisae</name>
    <name type="common">Vibrio hollisae</name>
    <dbReference type="NCBI Taxonomy" id="673"/>
    <lineage>
        <taxon>Bacteria</taxon>
        <taxon>Pseudomonadati</taxon>
        <taxon>Pseudomonadota</taxon>
        <taxon>Gammaproteobacteria</taxon>
        <taxon>Vibrionales</taxon>
        <taxon>Vibrionaceae</taxon>
        <taxon>Grimontia</taxon>
    </lineage>
</organism>
<dbReference type="EMBL" id="UGHD01000002">
    <property type="protein sequence ID" value="STO58140.1"/>
    <property type="molecule type" value="Genomic_DNA"/>
</dbReference>
<sequence length="56" mass="6004">MTEGTGLAMALFGARGLIAVFNQDTFEAVNGTQGFPHSGVTSVCIDDRHERNKHPT</sequence>
<reference evidence="1 2" key="1">
    <citation type="submission" date="2018-06" db="EMBL/GenBank/DDBJ databases">
        <authorList>
            <consortium name="Pathogen Informatics"/>
            <person name="Doyle S."/>
        </authorList>
    </citation>
    <scope>NUCLEOTIDE SEQUENCE [LARGE SCALE GENOMIC DNA]</scope>
    <source>
        <strain evidence="1 2">NCTC11645</strain>
    </source>
</reference>
<dbReference type="RefSeq" id="WP_154124017.1">
    <property type="nucleotide sequence ID" value="NZ_CABMOB010000001.1"/>
</dbReference>
<dbReference type="GeneID" id="88619750"/>
<proteinExistence type="predicted"/>
<protein>
    <submittedName>
        <fullName evidence="1">Uncharacterized protein</fullName>
    </submittedName>
</protein>
<accession>A0A377HPF1</accession>
<evidence type="ECO:0000313" key="2">
    <source>
        <dbReference type="Proteomes" id="UP000254512"/>
    </source>
</evidence>
<evidence type="ECO:0000313" key="1">
    <source>
        <dbReference type="EMBL" id="STO58140.1"/>
    </source>
</evidence>